<dbReference type="Proteomes" id="UP000001572">
    <property type="component" value="Chromosome"/>
</dbReference>
<dbReference type="NCBIfam" id="NF047581">
    <property type="entry name" value="gp105_phage_fam"/>
    <property type="match status" value="1"/>
</dbReference>
<proteinExistence type="predicted"/>
<reference evidence="1" key="1">
    <citation type="submission" date="2007-06" db="EMBL/GenBank/DDBJ databases">
        <title>Complete sequence of Alkaliphilus metalliredigens QYMF.</title>
        <authorList>
            <consortium name="US DOE Joint Genome Institute"/>
            <person name="Copeland A."/>
            <person name="Lucas S."/>
            <person name="Lapidus A."/>
            <person name="Barry K."/>
            <person name="Detter J.C."/>
            <person name="Glavina del Rio T."/>
            <person name="Hammon N."/>
            <person name="Israni S."/>
            <person name="Dalin E."/>
            <person name="Tice H."/>
            <person name="Pitluck S."/>
            <person name="Chertkov O."/>
            <person name="Brettin T."/>
            <person name="Bruce D."/>
            <person name="Han C."/>
            <person name="Schmutz J."/>
            <person name="Larimer F."/>
            <person name="Land M."/>
            <person name="Hauser L."/>
            <person name="Kyrpides N."/>
            <person name="Mikhailova N."/>
            <person name="Ye Q."/>
            <person name="Zhou J."/>
            <person name="Fields M."/>
            <person name="Richardson P."/>
        </authorList>
    </citation>
    <scope>NUCLEOTIDE SEQUENCE</scope>
    <source>
        <strain evidence="1">QYMF</strain>
    </source>
</reference>
<dbReference type="OrthoDB" id="2085802at2"/>
<organism evidence="1 4">
    <name type="scientific">Alkaliphilus metalliredigens (strain QYMF)</name>
    <dbReference type="NCBI Taxonomy" id="293826"/>
    <lineage>
        <taxon>Bacteria</taxon>
        <taxon>Bacillati</taxon>
        <taxon>Bacillota</taxon>
        <taxon>Clostridia</taxon>
        <taxon>Peptostreptococcales</taxon>
        <taxon>Natronincolaceae</taxon>
        <taxon>Alkaliphilus</taxon>
    </lineage>
</organism>
<evidence type="ECO:0000313" key="2">
    <source>
        <dbReference type="EMBL" id="ABR48127.1"/>
    </source>
</evidence>
<dbReference type="AlphaFoldDB" id="A6TKD7"/>
<evidence type="ECO:0000313" key="1">
    <source>
        <dbReference type="EMBL" id="ABR46655.1"/>
    </source>
</evidence>
<reference evidence="4" key="2">
    <citation type="journal article" date="2016" name="Genome Announc.">
        <title>Complete genome sequence of Alkaliphilus metalliredigens strain QYMF, an alkaliphilic and metal-reducing bacterium isolated from borax-contaminated leachate ponds.</title>
        <authorList>
            <person name="Hwang C."/>
            <person name="Copeland A."/>
            <person name="Lucas S."/>
            <person name="Lapidus A."/>
            <person name="Barry K."/>
            <person name="Detter J.C."/>
            <person name="Glavina Del Rio T."/>
            <person name="Hammon N."/>
            <person name="Israni S."/>
            <person name="Dalin E."/>
            <person name="Tice H."/>
            <person name="Pitluck S."/>
            <person name="Chertkov O."/>
            <person name="Brettin T."/>
            <person name="Bruce D."/>
            <person name="Han C."/>
            <person name="Schmutz J."/>
            <person name="Larimer F."/>
            <person name="Land M.L."/>
            <person name="Hauser L."/>
            <person name="Kyrpides N."/>
            <person name="Mikhailova N."/>
            <person name="Ye Q."/>
            <person name="Zhou J."/>
            <person name="Richardson P."/>
            <person name="Fields M.W."/>
        </authorList>
    </citation>
    <scope>NUCLEOTIDE SEQUENCE [LARGE SCALE GENOMIC DNA]</scope>
    <source>
        <strain evidence="4">QYMF</strain>
    </source>
</reference>
<dbReference type="KEGG" id="amt:Amet_1964"/>
<dbReference type="EMBL" id="CP000724">
    <property type="protein sequence ID" value="ABR48127.1"/>
    <property type="molecule type" value="Genomic_DNA"/>
</dbReference>
<dbReference type="eggNOG" id="ENOG5032W1D">
    <property type="taxonomic scope" value="Bacteria"/>
</dbReference>
<evidence type="ECO:0000313" key="4">
    <source>
        <dbReference type="Proteomes" id="UP000001572"/>
    </source>
</evidence>
<dbReference type="KEGG" id="amt:Amet_0427"/>
<dbReference type="RefSeq" id="WP_011971563.1">
    <property type="nucleotide sequence ID" value="NC_009633.1"/>
</dbReference>
<keyword evidence="4" id="KW-1185">Reference proteome</keyword>
<evidence type="ECO:0008006" key="5">
    <source>
        <dbReference type="Google" id="ProtNLM"/>
    </source>
</evidence>
<name>A6TKD7_ALKMQ</name>
<accession>A6TKD7</accession>
<gene>
    <name evidence="1" type="ordered locus">Amet_0427</name>
    <name evidence="2" type="ordered locus">Amet_1964</name>
    <name evidence="3" type="ordered locus">Amet_4354</name>
</gene>
<dbReference type="KEGG" id="amt:Amet_4354"/>
<dbReference type="EMBL" id="CP000724">
    <property type="protein sequence ID" value="ABR46655.1"/>
    <property type="molecule type" value="Genomic_DNA"/>
</dbReference>
<dbReference type="EMBL" id="CP000724">
    <property type="protein sequence ID" value="ABR50428.1"/>
    <property type="molecule type" value="Genomic_DNA"/>
</dbReference>
<protein>
    <recommendedName>
        <fullName evidence="5">DUF3277 domain-containing protein</fullName>
    </recommendedName>
</protein>
<dbReference type="InterPro" id="IPR021695">
    <property type="entry name" value="Phage_KPP10_Orf10"/>
</dbReference>
<sequence length="134" mass="14348">MVTTYDMNGVNVIVGGRFITGFADGTAITSEANEDKFSVQVGVKGEVTFSETNDPTGAIGIILKQTSPSVPYLDGLANRKGENAIVSAQIVDLTANGVNAGGNRCRVTRTSKKEFSNSESKREYRIYVADYSAR</sequence>
<dbReference type="STRING" id="293826.Amet_0427"/>
<evidence type="ECO:0000313" key="3">
    <source>
        <dbReference type="EMBL" id="ABR50428.1"/>
    </source>
</evidence>
<dbReference type="HOGENOM" id="CLU_139709_0_1_9"/>